<dbReference type="GO" id="GO:0003676">
    <property type="term" value="F:nucleic acid binding"/>
    <property type="evidence" value="ECO:0007669"/>
    <property type="project" value="InterPro"/>
</dbReference>
<accession>A0A5C6MBH6</accession>
<dbReference type="PANTHER" id="PTHR33877:SF1">
    <property type="entry name" value="TYPE IV METHYL-DIRECTED RESTRICTION ENZYME ECOKMCRA"/>
    <property type="match status" value="1"/>
</dbReference>
<organism evidence="2 3">
    <name type="scientific">Planctomyces bekefii</name>
    <dbReference type="NCBI Taxonomy" id="1653850"/>
    <lineage>
        <taxon>Bacteria</taxon>
        <taxon>Pseudomonadati</taxon>
        <taxon>Planctomycetota</taxon>
        <taxon>Planctomycetia</taxon>
        <taxon>Planctomycetales</taxon>
        <taxon>Planctomycetaceae</taxon>
        <taxon>Planctomyces</taxon>
    </lineage>
</organism>
<dbReference type="GO" id="GO:0008270">
    <property type="term" value="F:zinc ion binding"/>
    <property type="evidence" value="ECO:0007669"/>
    <property type="project" value="InterPro"/>
</dbReference>
<proteinExistence type="predicted"/>
<dbReference type="InterPro" id="IPR052892">
    <property type="entry name" value="NA-targeting_endonuclease"/>
</dbReference>
<gene>
    <name evidence="2" type="ORF">E3A20_06990</name>
</gene>
<dbReference type="SMART" id="SM00507">
    <property type="entry name" value="HNHc"/>
    <property type="match status" value="1"/>
</dbReference>
<dbReference type="PANTHER" id="PTHR33877">
    <property type="entry name" value="SLL1193 PROTEIN"/>
    <property type="match status" value="1"/>
</dbReference>
<protein>
    <recommendedName>
        <fullName evidence="1">HNH nuclease domain-containing protein</fullName>
    </recommendedName>
</protein>
<reference evidence="2 3" key="1">
    <citation type="submission" date="2019-08" db="EMBL/GenBank/DDBJ databases">
        <title>100 year-old enigma solved: identification of Planctomyces bekefii, the type genus and species of the phylum Planctomycetes.</title>
        <authorList>
            <person name="Svetlana D.N."/>
            <person name="Overmann J."/>
        </authorList>
    </citation>
    <scope>NUCLEOTIDE SEQUENCE [LARGE SCALE GENOMIC DNA]</scope>
    <source>
        <strain evidence="2">Phe10_nw2017</strain>
    </source>
</reference>
<dbReference type="Gene3D" id="1.10.30.50">
    <property type="match status" value="1"/>
</dbReference>
<dbReference type="CDD" id="cd00085">
    <property type="entry name" value="HNHc"/>
    <property type="match status" value="1"/>
</dbReference>
<name>A0A5C6MBH6_9PLAN</name>
<dbReference type="EMBL" id="SRHE01000097">
    <property type="protein sequence ID" value="TWW10314.1"/>
    <property type="molecule type" value="Genomic_DNA"/>
</dbReference>
<dbReference type="Proteomes" id="UP000321083">
    <property type="component" value="Unassembled WGS sequence"/>
</dbReference>
<sequence length="449" mass="50250">MPTQFVKWIKSAVNNLIDSERDERIKAIAAGISRGLKEQQKAFSISQFKTQHQHQPKELSDAVQLVWRRLLEKLWSDQVLTDKENSQLSWVQKSLELSDAEAGSLRLEFAEQHFRTALAQAMEDGQLAADEVARLHQIARSVGESADSFAKRFFRKEGESFLRGIFQASIEDGGLTSEEWLALVNTSQQLGITAAELQHAVARPAAEFVEHVLADAKSENSITADQEAKIEWLLTTLSIAPALASYARDELRILHSMQEIHLGRLPSVPKPAELECRAGEIVHAVTTATLIVVRNLSSGETRTAHEGRLILLDSRMVFHSTTLAQSINYRKFVSHRGGADWIEFQIEKKPLWGIRLQKADPLIYPILSKAIALSNQTAVRKSSEVGSRHIPRDVRQRVWTRDGGKCVDCGATDYLEYDHVIPVAKGGSNAETNVQILCRRCNLKKSDHI</sequence>
<dbReference type="GO" id="GO:0004519">
    <property type="term" value="F:endonuclease activity"/>
    <property type="evidence" value="ECO:0007669"/>
    <property type="project" value="InterPro"/>
</dbReference>
<reference evidence="2 3" key="2">
    <citation type="submission" date="2019-08" db="EMBL/GenBank/DDBJ databases">
        <authorList>
            <person name="Henke P."/>
        </authorList>
    </citation>
    <scope>NUCLEOTIDE SEQUENCE [LARGE SCALE GENOMIC DNA]</scope>
    <source>
        <strain evidence="2">Phe10_nw2017</strain>
    </source>
</reference>
<dbReference type="InterPro" id="IPR003615">
    <property type="entry name" value="HNH_nuc"/>
</dbReference>
<keyword evidence="3" id="KW-1185">Reference proteome</keyword>
<evidence type="ECO:0000313" key="3">
    <source>
        <dbReference type="Proteomes" id="UP000321083"/>
    </source>
</evidence>
<dbReference type="Pfam" id="PF01844">
    <property type="entry name" value="HNH"/>
    <property type="match status" value="1"/>
</dbReference>
<comment type="caution">
    <text evidence="2">The sequence shown here is derived from an EMBL/GenBank/DDBJ whole genome shotgun (WGS) entry which is preliminary data.</text>
</comment>
<feature type="domain" description="HNH nuclease" evidence="1">
    <location>
        <begin position="393"/>
        <end position="443"/>
    </location>
</feature>
<evidence type="ECO:0000259" key="1">
    <source>
        <dbReference type="SMART" id="SM00507"/>
    </source>
</evidence>
<dbReference type="AlphaFoldDB" id="A0A5C6MBH6"/>
<evidence type="ECO:0000313" key="2">
    <source>
        <dbReference type="EMBL" id="TWW10314.1"/>
    </source>
</evidence>
<dbReference type="InterPro" id="IPR002711">
    <property type="entry name" value="HNH"/>
</dbReference>